<dbReference type="InterPro" id="IPR055311">
    <property type="entry name" value="PDCT1/2-like"/>
</dbReference>
<dbReference type="Proteomes" id="UP000236291">
    <property type="component" value="Unassembled WGS sequence"/>
</dbReference>
<sequence>MFTCRGILGYSTQLPLPQGFLGSGVDFPVGNVSFFLFFSGHVAGSVIASLDMRRMKRWEMAWTFDVLNVLQAIRLLGTRGHYTIDLAVGLGAGYLFDSLAGKYVEDSKRKIAKNSVNGHVSKHDLVT</sequence>
<evidence type="ECO:0000256" key="1">
    <source>
        <dbReference type="SAM" id="Phobius"/>
    </source>
</evidence>
<keyword evidence="1" id="KW-0472">Membrane</keyword>
<accession>A0A2K3M4A9</accession>
<reference evidence="3 4" key="2">
    <citation type="journal article" date="2017" name="Front. Plant Sci.">
        <title>Gene Classification and Mining of Molecular Markers Useful in Red Clover (Trifolium pratense) Breeding.</title>
        <authorList>
            <person name="Istvanek J."/>
            <person name="Dluhosova J."/>
            <person name="Dluhos P."/>
            <person name="Patkova L."/>
            <person name="Nedelnik J."/>
            <person name="Repkova J."/>
        </authorList>
    </citation>
    <scope>NUCLEOTIDE SEQUENCE [LARGE SCALE GENOMIC DNA]</scope>
    <source>
        <strain evidence="4">cv. Tatra</strain>
        <tissue evidence="3">Young leaves</tissue>
    </source>
</reference>
<evidence type="ECO:0000313" key="4">
    <source>
        <dbReference type="Proteomes" id="UP000236291"/>
    </source>
</evidence>
<feature type="domain" description="AtPDCT1/2 transmembrane" evidence="2">
    <location>
        <begin position="1"/>
        <end position="102"/>
    </location>
</feature>
<name>A0A2K3M4A9_TRIPR</name>
<dbReference type="AlphaFoldDB" id="A0A2K3M4A9"/>
<proteinExistence type="predicted"/>
<dbReference type="InterPro" id="IPR056361">
    <property type="entry name" value="AtPDCT1_2_TM_dom"/>
</dbReference>
<dbReference type="ExpressionAtlas" id="A0A2K3M4A9">
    <property type="expression patterns" value="baseline"/>
</dbReference>
<dbReference type="GO" id="GO:0004142">
    <property type="term" value="F:diacylglycerol cholinephosphotransferase activity"/>
    <property type="evidence" value="ECO:0007669"/>
    <property type="project" value="TreeGrafter"/>
</dbReference>
<comment type="caution">
    <text evidence="3">The sequence shown here is derived from an EMBL/GenBank/DDBJ whole genome shotgun (WGS) entry which is preliminary data.</text>
</comment>
<dbReference type="PANTHER" id="PTHR34674:SF1">
    <property type="entry name" value="PHOSPHATIDYLCHOLINE:DIACYLGLYCEROL CHOLINEPHOSPHOTRANSFERASE 1-RELATED"/>
    <property type="match status" value="1"/>
</dbReference>
<keyword evidence="1" id="KW-1133">Transmembrane helix</keyword>
<organism evidence="3 4">
    <name type="scientific">Trifolium pratense</name>
    <name type="common">Red clover</name>
    <dbReference type="NCBI Taxonomy" id="57577"/>
    <lineage>
        <taxon>Eukaryota</taxon>
        <taxon>Viridiplantae</taxon>
        <taxon>Streptophyta</taxon>
        <taxon>Embryophyta</taxon>
        <taxon>Tracheophyta</taxon>
        <taxon>Spermatophyta</taxon>
        <taxon>Magnoliopsida</taxon>
        <taxon>eudicotyledons</taxon>
        <taxon>Gunneridae</taxon>
        <taxon>Pentapetalae</taxon>
        <taxon>rosids</taxon>
        <taxon>fabids</taxon>
        <taxon>Fabales</taxon>
        <taxon>Fabaceae</taxon>
        <taxon>Papilionoideae</taxon>
        <taxon>50 kb inversion clade</taxon>
        <taxon>NPAAA clade</taxon>
        <taxon>Hologalegina</taxon>
        <taxon>IRL clade</taxon>
        <taxon>Trifolieae</taxon>
        <taxon>Trifolium</taxon>
    </lineage>
</organism>
<evidence type="ECO:0000259" key="2">
    <source>
        <dbReference type="Pfam" id="PF24788"/>
    </source>
</evidence>
<dbReference type="STRING" id="57577.A0A2K3M4A9"/>
<gene>
    <name evidence="3" type="ORF">L195_g041663</name>
</gene>
<keyword evidence="1" id="KW-0812">Transmembrane</keyword>
<dbReference type="EMBL" id="ASHM01049138">
    <property type="protein sequence ID" value="PNX85593.1"/>
    <property type="molecule type" value="Genomic_DNA"/>
</dbReference>
<protein>
    <recommendedName>
        <fullName evidence="2">AtPDCT1/2 transmembrane domain-containing protein</fullName>
    </recommendedName>
</protein>
<reference evidence="3 4" key="1">
    <citation type="journal article" date="2014" name="Am. J. Bot.">
        <title>Genome assembly and annotation for red clover (Trifolium pratense; Fabaceae).</title>
        <authorList>
            <person name="Istvanek J."/>
            <person name="Jaros M."/>
            <person name="Krenek A."/>
            <person name="Repkova J."/>
        </authorList>
    </citation>
    <scope>NUCLEOTIDE SEQUENCE [LARGE SCALE GENOMIC DNA]</scope>
    <source>
        <strain evidence="4">cv. Tatra</strain>
        <tissue evidence="3">Young leaves</tissue>
    </source>
</reference>
<dbReference type="PANTHER" id="PTHR34674">
    <property type="entry name" value="PHOSPHATIDYLCHOLINE:DIACYLGLYCEROL CHOLINEPHOSPHOTRANSFERASE 1-RELATED"/>
    <property type="match status" value="1"/>
</dbReference>
<feature type="transmembrane region" description="Helical" evidence="1">
    <location>
        <begin position="32"/>
        <end position="50"/>
    </location>
</feature>
<evidence type="ECO:0000313" key="3">
    <source>
        <dbReference type="EMBL" id="PNX85593.1"/>
    </source>
</evidence>
<dbReference type="Pfam" id="PF24788">
    <property type="entry name" value="AtPDCT1_2"/>
    <property type="match status" value="1"/>
</dbReference>